<feature type="chain" id="PRO_5027944327" description="S-layer protein" evidence="1">
    <location>
        <begin position="23"/>
        <end position="102"/>
    </location>
</feature>
<keyword evidence="1" id="KW-0732">Signal</keyword>
<dbReference type="AlphaFoldDB" id="A0A7C3KDI5"/>
<feature type="signal peptide" evidence="1">
    <location>
        <begin position="1"/>
        <end position="22"/>
    </location>
</feature>
<proteinExistence type="predicted"/>
<gene>
    <name evidence="2" type="ORF">ENR64_08365</name>
</gene>
<evidence type="ECO:0000313" key="2">
    <source>
        <dbReference type="EMBL" id="HFM97770.1"/>
    </source>
</evidence>
<dbReference type="EMBL" id="DSRU01000110">
    <property type="protein sequence ID" value="HFM97770.1"/>
    <property type="molecule type" value="Genomic_DNA"/>
</dbReference>
<evidence type="ECO:0008006" key="3">
    <source>
        <dbReference type="Google" id="ProtNLM"/>
    </source>
</evidence>
<protein>
    <recommendedName>
        <fullName evidence="3">S-layer protein</fullName>
    </recommendedName>
</protein>
<evidence type="ECO:0000256" key="1">
    <source>
        <dbReference type="SAM" id="SignalP"/>
    </source>
</evidence>
<comment type="caution">
    <text evidence="2">The sequence shown here is derived from an EMBL/GenBank/DDBJ whole genome shotgun (WGS) entry which is preliminary data.</text>
</comment>
<reference evidence="2" key="1">
    <citation type="journal article" date="2020" name="mSystems">
        <title>Genome- and Community-Level Interaction Insights into Carbon Utilization and Element Cycling Functions of Hydrothermarchaeota in Hydrothermal Sediment.</title>
        <authorList>
            <person name="Zhou Z."/>
            <person name="Liu Y."/>
            <person name="Xu W."/>
            <person name="Pan J."/>
            <person name="Luo Z.H."/>
            <person name="Li M."/>
        </authorList>
    </citation>
    <scope>NUCLEOTIDE SEQUENCE [LARGE SCALE GENOMIC DNA]</scope>
    <source>
        <strain evidence="2">SpSt-418</strain>
    </source>
</reference>
<sequence>MHYFLPLTAIAVSFMAVNPAKASPVAAQSAPQADPAPQQELRQEIIRAACRQNRAETLENPFVDVSRDHWAYKAVLTMHYCGANRQAAFEQPSDQPIQPNEN</sequence>
<name>A0A7C3KDI5_9CYAN</name>
<organism evidence="2">
    <name type="scientific">Oscillatoriales cyanobacterium SpSt-418</name>
    <dbReference type="NCBI Taxonomy" id="2282169"/>
    <lineage>
        <taxon>Bacteria</taxon>
        <taxon>Bacillati</taxon>
        <taxon>Cyanobacteriota</taxon>
        <taxon>Cyanophyceae</taxon>
        <taxon>Oscillatoriophycideae</taxon>
        <taxon>Oscillatoriales</taxon>
    </lineage>
</organism>
<accession>A0A7C3KDI5</accession>